<dbReference type="PANTHER" id="PTHR24074">
    <property type="entry name" value="CO-CHAPERONE PROTEIN DJLA"/>
    <property type="match status" value="1"/>
</dbReference>
<dbReference type="AlphaFoldDB" id="A0A081BWX5"/>
<dbReference type="STRING" id="1499967.U27_03794"/>
<evidence type="ECO:0000259" key="1">
    <source>
        <dbReference type="PROSITE" id="PS50076"/>
    </source>
</evidence>
<dbReference type="InterPro" id="IPR001623">
    <property type="entry name" value="DnaJ_domain"/>
</dbReference>
<dbReference type="EMBL" id="DF820465">
    <property type="protein sequence ID" value="GAK56830.1"/>
    <property type="molecule type" value="Genomic_DNA"/>
</dbReference>
<keyword evidence="2" id="KW-0346">Stress response</keyword>
<dbReference type="Gene3D" id="1.10.287.110">
    <property type="entry name" value="DnaJ domain"/>
    <property type="match status" value="1"/>
</dbReference>
<keyword evidence="3" id="KW-1185">Reference proteome</keyword>
<dbReference type="eggNOG" id="COG0484">
    <property type="taxonomic scope" value="Bacteria"/>
</dbReference>
<dbReference type="SUPFAM" id="SSF46565">
    <property type="entry name" value="Chaperone J-domain"/>
    <property type="match status" value="1"/>
</dbReference>
<reference evidence="2" key="1">
    <citation type="journal article" date="2015" name="PeerJ">
        <title>First genomic representation of candidate bacterial phylum KSB3 points to enhanced environmental sensing as a trigger of wastewater bulking.</title>
        <authorList>
            <person name="Sekiguchi Y."/>
            <person name="Ohashi A."/>
            <person name="Parks D.H."/>
            <person name="Yamauchi T."/>
            <person name="Tyson G.W."/>
            <person name="Hugenholtz P."/>
        </authorList>
    </citation>
    <scope>NUCLEOTIDE SEQUENCE [LARGE SCALE GENOMIC DNA]</scope>
</reference>
<evidence type="ECO:0000313" key="2">
    <source>
        <dbReference type="EMBL" id="GAK56830.1"/>
    </source>
</evidence>
<gene>
    <name evidence="2" type="ORF">U27_03794</name>
</gene>
<dbReference type="PROSITE" id="PS50076">
    <property type="entry name" value="DNAJ_2"/>
    <property type="match status" value="1"/>
</dbReference>
<dbReference type="Pfam" id="PF00226">
    <property type="entry name" value="DnaJ"/>
    <property type="match status" value="1"/>
</dbReference>
<evidence type="ECO:0000313" key="3">
    <source>
        <dbReference type="Proteomes" id="UP000030661"/>
    </source>
</evidence>
<name>A0A081BWX5_VECG1</name>
<proteinExistence type="predicted"/>
<dbReference type="Proteomes" id="UP000030661">
    <property type="component" value="Unassembled WGS sequence"/>
</dbReference>
<dbReference type="CDD" id="cd06257">
    <property type="entry name" value="DnaJ"/>
    <property type="match status" value="1"/>
</dbReference>
<organism evidence="2">
    <name type="scientific">Vecturithrix granuli</name>
    <dbReference type="NCBI Taxonomy" id="1499967"/>
    <lineage>
        <taxon>Bacteria</taxon>
        <taxon>Candidatus Moduliflexota</taxon>
        <taxon>Candidatus Vecturitrichia</taxon>
        <taxon>Candidatus Vecturitrichales</taxon>
        <taxon>Candidatus Vecturitrichaceae</taxon>
        <taxon>Candidatus Vecturithrix</taxon>
    </lineage>
</organism>
<dbReference type="SMART" id="SM00271">
    <property type="entry name" value="DnaJ"/>
    <property type="match status" value="1"/>
</dbReference>
<sequence length="104" mass="12409">MTNTYHELTDARAVLELPEQTTLTDIKAQYRKLLKQWHPDTCPEPPEQCHEMTRKIIAAYTRIMAYCNSYKISFTQETVHDYLSPEEWWMERFGDDPVWGVGRR</sequence>
<feature type="domain" description="J" evidence="1">
    <location>
        <begin position="10"/>
        <end position="84"/>
    </location>
</feature>
<dbReference type="InterPro" id="IPR036869">
    <property type="entry name" value="J_dom_sf"/>
</dbReference>
<dbReference type="InterPro" id="IPR050817">
    <property type="entry name" value="DjlA_DnaK_co-chaperone"/>
</dbReference>
<protein>
    <submittedName>
        <fullName evidence="2">Heat shock protein DnaJ domain protein</fullName>
    </submittedName>
</protein>
<accession>A0A081BWX5</accession>
<dbReference type="HOGENOM" id="CLU_177536_0_0_0"/>